<dbReference type="RefSeq" id="WP_181879235.1">
    <property type="nucleotide sequence ID" value="NZ_UGYV01000001.1"/>
</dbReference>
<gene>
    <name evidence="1" type="ORF">NCTC10736_03776</name>
</gene>
<proteinExistence type="predicted"/>
<reference evidence="1 2" key="1">
    <citation type="submission" date="2018-06" db="EMBL/GenBank/DDBJ databases">
        <authorList>
            <consortium name="Pathogen Informatics"/>
            <person name="Doyle S."/>
        </authorList>
    </citation>
    <scope>NUCLEOTIDE SEQUENCE [LARGE SCALE GENOMIC DNA]</scope>
    <source>
        <strain evidence="1 2">NCTC10736</strain>
    </source>
</reference>
<sequence>MINNTELDRLASKFFKEFSRSEYALKAAGFHNGNGNAEANWSTFAKEVETLVHAPHDQTLDDAINFIMNHPPKKQVILDGKIQWSEAAPNARLKADNLLIYVRRIRNNLFHGGKFNDQWFEEERSELLIQNGLIILNACIHYVKSTREAYSG</sequence>
<evidence type="ECO:0000313" key="2">
    <source>
        <dbReference type="Proteomes" id="UP000255061"/>
    </source>
</evidence>
<evidence type="ECO:0000313" key="1">
    <source>
        <dbReference type="EMBL" id="SUI93638.1"/>
    </source>
</evidence>
<dbReference type="AlphaFoldDB" id="A0A380B5W1"/>
<accession>A0A380B5W1</accession>
<organism evidence="1 2">
    <name type="scientific">Shewanella morhuae</name>
    <dbReference type="NCBI Taxonomy" id="365591"/>
    <lineage>
        <taxon>Bacteria</taxon>
        <taxon>Pseudomonadati</taxon>
        <taxon>Pseudomonadota</taxon>
        <taxon>Gammaproteobacteria</taxon>
        <taxon>Alteromonadales</taxon>
        <taxon>Shewanellaceae</taxon>
        <taxon>Shewanella</taxon>
    </lineage>
</organism>
<protein>
    <recommendedName>
        <fullName evidence="3">Apea-like HEPN domain-containing protein</fullName>
    </recommendedName>
</protein>
<evidence type="ECO:0008006" key="3">
    <source>
        <dbReference type="Google" id="ProtNLM"/>
    </source>
</evidence>
<name>A0A380B5W1_9GAMM</name>
<dbReference type="EMBL" id="UGYV01000001">
    <property type="protein sequence ID" value="SUI93638.1"/>
    <property type="molecule type" value="Genomic_DNA"/>
</dbReference>
<dbReference type="Proteomes" id="UP000255061">
    <property type="component" value="Unassembled WGS sequence"/>
</dbReference>